<protein>
    <submittedName>
        <fullName evidence="1">Uncharacterized protein</fullName>
    </submittedName>
</protein>
<accession>A0A0B1RXP1</accession>
<gene>
    <name evidence="1" type="ORF">OESDEN_24409</name>
</gene>
<evidence type="ECO:0000313" key="2">
    <source>
        <dbReference type="Proteomes" id="UP000053660"/>
    </source>
</evidence>
<reference evidence="1 2" key="1">
    <citation type="submission" date="2014-03" db="EMBL/GenBank/DDBJ databases">
        <title>Draft genome of the hookworm Oesophagostomum dentatum.</title>
        <authorList>
            <person name="Mitreva M."/>
        </authorList>
    </citation>
    <scope>NUCLEOTIDE SEQUENCE [LARGE SCALE GENOMIC DNA]</scope>
    <source>
        <strain evidence="1 2">OD-Hann</strain>
    </source>
</reference>
<name>A0A0B1RXP1_OESDE</name>
<proteinExistence type="predicted"/>
<dbReference type="Proteomes" id="UP000053660">
    <property type="component" value="Unassembled WGS sequence"/>
</dbReference>
<dbReference type="Pfam" id="PF00687">
    <property type="entry name" value="Ribosomal_L1"/>
    <property type="match status" value="1"/>
</dbReference>
<evidence type="ECO:0000313" key="1">
    <source>
        <dbReference type="EMBL" id="KHJ75972.1"/>
    </source>
</evidence>
<dbReference type="OrthoDB" id="10251727at2759"/>
<dbReference type="InterPro" id="IPR028364">
    <property type="entry name" value="Ribosomal_uL1/biogenesis"/>
</dbReference>
<dbReference type="AlphaFoldDB" id="A0A0B1RXP1"/>
<dbReference type="SUPFAM" id="SSF56808">
    <property type="entry name" value="Ribosomal protein L1"/>
    <property type="match status" value="1"/>
</dbReference>
<sequence length="213" mass="23872">AYVFFLFTSFLSFREPLDFDYSKPLVNSIEKAVKAVVMKLPRYANRAHISFGHLGQDSADLASNFDEVINAAVSKCPGGLSNIRSIYVQPVGGSPSLPVYTDDGPASEIRLERPQKRRRAVEQVSDECSTLPDGLKLAVRRNGKVRVISEGSNAAVHYPTVNDEWEERDTLKPTIDPAKLKRKHAIKKKRQQKLLAQRRIKSGERVALNQEVK</sequence>
<dbReference type="EMBL" id="KN612219">
    <property type="protein sequence ID" value="KHJ75972.1"/>
    <property type="molecule type" value="Genomic_DNA"/>
</dbReference>
<organism evidence="1 2">
    <name type="scientific">Oesophagostomum dentatum</name>
    <name type="common">Nodular worm</name>
    <dbReference type="NCBI Taxonomy" id="61180"/>
    <lineage>
        <taxon>Eukaryota</taxon>
        <taxon>Metazoa</taxon>
        <taxon>Ecdysozoa</taxon>
        <taxon>Nematoda</taxon>
        <taxon>Chromadorea</taxon>
        <taxon>Rhabditida</taxon>
        <taxon>Rhabditina</taxon>
        <taxon>Rhabditomorpha</taxon>
        <taxon>Strongyloidea</taxon>
        <taxon>Strongylidae</taxon>
        <taxon>Oesophagostomum</taxon>
    </lineage>
</organism>
<feature type="non-terminal residue" evidence="1">
    <location>
        <position position="1"/>
    </location>
</feature>
<keyword evidence="2" id="KW-1185">Reference proteome</keyword>
<dbReference type="InterPro" id="IPR023674">
    <property type="entry name" value="Ribosomal_uL1-like"/>
</dbReference>